<keyword evidence="5 8" id="KW-0648">Protein biosynthesis</keyword>
<dbReference type="InterPro" id="IPR050203">
    <property type="entry name" value="Trp-tRNA_synthetase"/>
</dbReference>
<comment type="similarity">
    <text evidence="1 8 9">Belongs to the class-I aminoacyl-tRNA synthetase family.</text>
</comment>
<dbReference type="PRINTS" id="PR01039">
    <property type="entry name" value="TRNASYNTHTRP"/>
</dbReference>
<dbReference type="GO" id="GO:0005524">
    <property type="term" value="F:ATP binding"/>
    <property type="evidence" value="ECO:0007669"/>
    <property type="project" value="UniProtKB-UniRule"/>
</dbReference>
<dbReference type="PROSITE" id="PS00178">
    <property type="entry name" value="AA_TRNA_LIGASE_I"/>
    <property type="match status" value="1"/>
</dbReference>
<dbReference type="HAMAP" id="MF_00140_B">
    <property type="entry name" value="Trp_tRNA_synth_B"/>
    <property type="match status" value="1"/>
</dbReference>
<dbReference type="KEGG" id="vgu:HYG85_17565"/>
<gene>
    <name evidence="8 10" type="primary">trpS</name>
    <name evidence="10" type="ORF">HYG85_17565</name>
</gene>
<feature type="binding site" evidence="8">
    <location>
        <position position="140"/>
    </location>
    <ligand>
        <name>L-tryptophan</name>
        <dbReference type="ChEBI" id="CHEBI:57912"/>
    </ligand>
</feature>
<evidence type="ECO:0000256" key="3">
    <source>
        <dbReference type="ARBA" id="ARBA00022741"/>
    </source>
</evidence>
<keyword evidence="11" id="KW-1185">Reference proteome</keyword>
<keyword evidence="3 8" id="KW-0547">Nucleotide-binding</keyword>
<dbReference type="FunFam" id="3.40.50.620:FF:000082">
    <property type="entry name" value="MSW1p Mitochondrial tryptophanyl-tRNA synthetase"/>
    <property type="match status" value="1"/>
</dbReference>
<accession>A0A8J8SD83</accession>
<feature type="short sequence motif" description="'KMSKS' region" evidence="8">
    <location>
        <begin position="200"/>
        <end position="204"/>
    </location>
</feature>
<organism evidence="10 11">
    <name type="scientific">Vallitalea guaymasensis</name>
    <dbReference type="NCBI Taxonomy" id="1185412"/>
    <lineage>
        <taxon>Bacteria</taxon>
        <taxon>Bacillati</taxon>
        <taxon>Bacillota</taxon>
        <taxon>Clostridia</taxon>
        <taxon>Lachnospirales</taxon>
        <taxon>Vallitaleaceae</taxon>
        <taxon>Vallitalea</taxon>
    </lineage>
</organism>
<evidence type="ECO:0000256" key="1">
    <source>
        <dbReference type="ARBA" id="ARBA00005594"/>
    </source>
</evidence>
<evidence type="ECO:0000256" key="9">
    <source>
        <dbReference type="RuleBase" id="RU363036"/>
    </source>
</evidence>
<dbReference type="GO" id="GO:0006436">
    <property type="term" value="P:tryptophanyl-tRNA aminoacylation"/>
    <property type="evidence" value="ECO:0007669"/>
    <property type="project" value="UniProtKB-UniRule"/>
</dbReference>
<feature type="short sequence motif" description="'HIGH' region" evidence="8">
    <location>
        <begin position="17"/>
        <end position="25"/>
    </location>
</feature>
<dbReference type="Pfam" id="PF00579">
    <property type="entry name" value="tRNA-synt_1b"/>
    <property type="match status" value="1"/>
</dbReference>
<dbReference type="PANTHER" id="PTHR43766:SF1">
    <property type="entry name" value="TRYPTOPHAN--TRNA LIGASE, MITOCHONDRIAL"/>
    <property type="match status" value="1"/>
</dbReference>
<evidence type="ECO:0000256" key="5">
    <source>
        <dbReference type="ARBA" id="ARBA00022917"/>
    </source>
</evidence>
<name>A0A8J8SD83_9FIRM</name>
<keyword evidence="2 8" id="KW-0436">Ligase</keyword>
<feature type="binding site" evidence="8">
    <location>
        <begin position="24"/>
        <end position="25"/>
    </location>
    <ligand>
        <name>ATP</name>
        <dbReference type="ChEBI" id="CHEBI:30616"/>
    </ligand>
</feature>
<dbReference type="InterPro" id="IPR014729">
    <property type="entry name" value="Rossmann-like_a/b/a_fold"/>
</dbReference>
<dbReference type="Proteomes" id="UP000677305">
    <property type="component" value="Chromosome"/>
</dbReference>
<dbReference type="PANTHER" id="PTHR43766">
    <property type="entry name" value="TRYPTOPHAN--TRNA LIGASE, MITOCHONDRIAL"/>
    <property type="match status" value="1"/>
</dbReference>
<dbReference type="AlphaFoldDB" id="A0A8J8SD83"/>
<evidence type="ECO:0000313" key="10">
    <source>
        <dbReference type="EMBL" id="QUH30623.1"/>
    </source>
</evidence>
<dbReference type="SUPFAM" id="SSF52374">
    <property type="entry name" value="Nucleotidylyl transferase"/>
    <property type="match status" value="1"/>
</dbReference>
<keyword evidence="4 8" id="KW-0067">ATP-binding</keyword>
<dbReference type="InterPro" id="IPR002306">
    <property type="entry name" value="Trp-tRNA-ligase"/>
</dbReference>
<evidence type="ECO:0000256" key="4">
    <source>
        <dbReference type="ARBA" id="ARBA00022840"/>
    </source>
</evidence>
<evidence type="ECO:0000256" key="2">
    <source>
        <dbReference type="ARBA" id="ARBA00022598"/>
    </source>
</evidence>
<dbReference type="InterPro" id="IPR024109">
    <property type="entry name" value="Trp-tRNA-ligase_bac-type"/>
</dbReference>
<dbReference type="NCBIfam" id="TIGR00233">
    <property type="entry name" value="trpS"/>
    <property type="match status" value="1"/>
</dbReference>
<feature type="binding site" evidence="8">
    <location>
        <position position="191"/>
    </location>
    <ligand>
        <name>ATP</name>
        <dbReference type="ChEBI" id="CHEBI:30616"/>
    </ligand>
</feature>
<reference evidence="10 11" key="1">
    <citation type="submission" date="2020-07" db="EMBL/GenBank/DDBJ databases">
        <title>Vallitalea guaymasensis genome.</title>
        <authorList>
            <person name="Postec A."/>
        </authorList>
    </citation>
    <scope>NUCLEOTIDE SEQUENCE [LARGE SCALE GENOMIC DNA]</scope>
    <source>
        <strain evidence="10 11">Ra1766G1</strain>
    </source>
</reference>
<comment type="subunit">
    <text evidence="8">Homodimer.</text>
</comment>
<feature type="binding site" evidence="8">
    <location>
        <begin position="152"/>
        <end position="154"/>
    </location>
    <ligand>
        <name>ATP</name>
        <dbReference type="ChEBI" id="CHEBI:30616"/>
    </ligand>
</feature>
<dbReference type="EC" id="6.1.1.2" evidence="8"/>
<keyword evidence="6 8" id="KW-0030">Aminoacyl-tRNA synthetase</keyword>
<evidence type="ECO:0000256" key="7">
    <source>
        <dbReference type="ARBA" id="ARBA00049929"/>
    </source>
</evidence>
<sequence>MSAQAEKKKVIFSGIQPTGVITLGNYLGAIKNWTRLQDDYNCLFCVVDMHSITVRQDPALLRKRARDLLTIYIAAGLDPEKNIMYYQSHVSGHAELSWILSCFTYMGELNRMTQFKEKSAKHGNNINAGLFTYPVLMAADILLFQSDLVPVGHDQKQHLEITREIANRFNNIYGDVFTVPEPYIGKVGAKIMSLQEPTKKMSKSDENPNGYISLLDDLNVVKNKIKRAVTDSDREVTYSEDKPGVKNLIDIYSSITGNSIESCMNEFQGKGYGDLKRIVGEAVVEELRPIQERFKDLQKNKDYLDGIIKKNGETANYLATKTLRKVQKKVGFPVRIR</sequence>
<dbReference type="GO" id="GO:0005829">
    <property type="term" value="C:cytosol"/>
    <property type="evidence" value="ECO:0007669"/>
    <property type="project" value="TreeGrafter"/>
</dbReference>
<evidence type="ECO:0000256" key="6">
    <source>
        <dbReference type="ARBA" id="ARBA00023146"/>
    </source>
</evidence>
<dbReference type="Gene3D" id="1.10.240.10">
    <property type="entry name" value="Tyrosyl-Transfer RNA Synthetase"/>
    <property type="match status" value="1"/>
</dbReference>
<keyword evidence="8" id="KW-0963">Cytoplasm</keyword>
<dbReference type="RefSeq" id="WP_212690768.1">
    <property type="nucleotide sequence ID" value="NZ_CP058561.1"/>
</dbReference>
<dbReference type="InterPro" id="IPR002305">
    <property type="entry name" value="aa-tRNA-synth_Ic"/>
</dbReference>
<comment type="catalytic activity">
    <reaction evidence="7 8">
        <text>tRNA(Trp) + L-tryptophan + ATP = L-tryptophyl-tRNA(Trp) + AMP + diphosphate + H(+)</text>
        <dbReference type="Rhea" id="RHEA:24080"/>
        <dbReference type="Rhea" id="RHEA-COMP:9671"/>
        <dbReference type="Rhea" id="RHEA-COMP:9705"/>
        <dbReference type="ChEBI" id="CHEBI:15378"/>
        <dbReference type="ChEBI" id="CHEBI:30616"/>
        <dbReference type="ChEBI" id="CHEBI:33019"/>
        <dbReference type="ChEBI" id="CHEBI:57912"/>
        <dbReference type="ChEBI" id="CHEBI:78442"/>
        <dbReference type="ChEBI" id="CHEBI:78535"/>
        <dbReference type="ChEBI" id="CHEBI:456215"/>
        <dbReference type="EC" id="6.1.1.2"/>
    </reaction>
</comment>
<proteinExistence type="inferred from homology"/>
<dbReference type="InterPro" id="IPR001412">
    <property type="entry name" value="aa-tRNA-synth_I_CS"/>
</dbReference>
<dbReference type="Gene3D" id="3.40.50.620">
    <property type="entry name" value="HUPs"/>
    <property type="match status" value="1"/>
</dbReference>
<evidence type="ECO:0000256" key="8">
    <source>
        <dbReference type="HAMAP-Rule" id="MF_00140"/>
    </source>
</evidence>
<feature type="binding site" evidence="8">
    <location>
        <begin position="16"/>
        <end position="18"/>
    </location>
    <ligand>
        <name>ATP</name>
        <dbReference type="ChEBI" id="CHEBI:30616"/>
    </ligand>
</feature>
<dbReference type="EMBL" id="CP058561">
    <property type="protein sequence ID" value="QUH30623.1"/>
    <property type="molecule type" value="Genomic_DNA"/>
</dbReference>
<comment type="subcellular location">
    <subcellularLocation>
        <location evidence="8">Cytoplasm</location>
    </subcellularLocation>
</comment>
<protein>
    <recommendedName>
        <fullName evidence="8">Tryptophan--tRNA ligase</fullName>
        <ecNumber evidence="8">6.1.1.2</ecNumber>
    </recommendedName>
    <alternativeName>
        <fullName evidence="8">Tryptophanyl-tRNA synthetase</fullName>
        <shortName evidence="8">TrpRS</shortName>
    </alternativeName>
</protein>
<dbReference type="GO" id="GO:0004830">
    <property type="term" value="F:tryptophan-tRNA ligase activity"/>
    <property type="evidence" value="ECO:0007669"/>
    <property type="project" value="UniProtKB-UniRule"/>
</dbReference>
<evidence type="ECO:0000313" key="11">
    <source>
        <dbReference type="Proteomes" id="UP000677305"/>
    </source>
</evidence>
<comment type="function">
    <text evidence="8">Catalyzes the attachment of tryptophan to tRNA(Trp).</text>
</comment>
<feature type="binding site" evidence="8">
    <location>
        <begin position="200"/>
        <end position="204"/>
    </location>
    <ligand>
        <name>ATP</name>
        <dbReference type="ChEBI" id="CHEBI:30616"/>
    </ligand>
</feature>
<dbReference type="FunFam" id="1.10.240.10:FF:000002">
    <property type="entry name" value="Tryptophan--tRNA ligase"/>
    <property type="match status" value="1"/>
</dbReference>
<dbReference type="CDD" id="cd00806">
    <property type="entry name" value="TrpRS_core"/>
    <property type="match status" value="1"/>
</dbReference>